<dbReference type="Gene3D" id="4.10.60.10">
    <property type="entry name" value="Zinc finger, CCHC-type"/>
    <property type="match status" value="1"/>
</dbReference>
<dbReference type="InterPro" id="IPR036875">
    <property type="entry name" value="Znf_CCHC_sf"/>
</dbReference>
<protein>
    <recommendedName>
        <fullName evidence="3">CCHC-type domain-containing protein</fullName>
    </recommendedName>
</protein>
<keyword evidence="1" id="KW-0863">Zinc-finger</keyword>
<organism evidence="4 5">
    <name type="scientific">Lottia gigantea</name>
    <name type="common">Giant owl limpet</name>
    <dbReference type="NCBI Taxonomy" id="225164"/>
    <lineage>
        <taxon>Eukaryota</taxon>
        <taxon>Metazoa</taxon>
        <taxon>Spiralia</taxon>
        <taxon>Lophotrochozoa</taxon>
        <taxon>Mollusca</taxon>
        <taxon>Gastropoda</taxon>
        <taxon>Patellogastropoda</taxon>
        <taxon>Lottioidea</taxon>
        <taxon>Lottiidae</taxon>
        <taxon>Lottia</taxon>
    </lineage>
</organism>
<dbReference type="OMA" id="DACASTY"/>
<dbReference type="PANTHER" id="PTHR22639:SF3">
    <property type="entry name" value="ZINC FINGER CCHC DOMAIN-CONTAINING PROTEIN 3"/>
    <property type="match status" value="1"/>
</dbReference>
<dbReference type="InterPro" id="IPR042509">
    <property type="entry name" value="ZCCHC3"/>
</dbReference>
<dbReference type="GO" id="GO:0003723">
    <property type="term" value="F:RNA binding"/>
    <property type="evidence" value="ECO:0007669"/>
    <property type="project" value="InterPro"/>
</dbReference>
<sequence>MAGVGMLLKDNTVKVFIQDSKKYRACDIIELVENKLGTHSVLACNNSYDVTLINKTIASQLVNEGLINGDDGLHCKFVDSRIKVVSFMHIPVYVNDAEIFAKLDSWGVKPAGPLTRKTADFNGKRKYDGTRFLKVEFPPTKSSLPYATNFDGLSYSIRHNDQEKVCFVCLQPGHIISQCPELKCFKCQQPGHGKRSCVAVLCPRCSLYDWKCECVASGADAVFEITTGVGEEASTSTNGKGTFGVGNEPVTDNSSGVNKPVVDKFQESVVDKLHVENSIDIEIPVDESAESAAQSLPIILISDPIDQISGVDERKDVTSIVFDDVNEMETDNSGINKEGQMTEFKNPKRKKVSGAIISESVMKLRNSQSISQFKKTVGKKSDKSVKNLTPVKNKSF</sequence>
<proteinExistence type="predicted"/>
<feature type="domain" description="CCHC-type" evidence="3">
    <location>
        <begin position="183"/>
        <end position="197"/>
    </location>
</feature>
<dbReference type="GO" id="GO:0008270">
    <property type="term" value="F:zinc ion binding"/>
    <property type="evidence" value="ECO:0007669"/>
    <property type="project" value="UniProtKB-KW"/>
</dbReference>
<dbReference type="EMBL" id="KB201550">
    <property type="protein sequence ID" value="ESO95995.1"/>
    <property type="molecule type" value="Genomic_DNA"/>
</dbReference>
<reference evidence="4 5" key="1">
    <citation type="journal article" date="2013" name="Nature">
        <title>Insights into bilaterian evolution from three spiralian genomes.</title>
        <authorList>
            <person name="Simakov O."/>
            <person name="Marletaz F."/>
            <person name="Cho S.J."/>
            <person name="Edsinger-Gonzales E."/>
            <person name="Havlak P."/>
            <person name="Hellsten U."/>
            <person name="Kuo D.H."/>
            <person name="Larsson T."/>
            <person name="Lv J."/>
            <person name="Arendt D."/>
            <person name="Savage R."/>
            <person name="Osoegawa K."/>
            <person name="de Jong P."/>
            <person name="Grimwood J."/>
            <person name="Chapman J.A."/>
            <person name="Shapiro H."/>
            <person name="Aerts A."/>
            <person name="Otillar R.P."/>
            <person name="Terry A.Y."/>
            <person name="Boore J.L."/>
            <person name="Grigoriev I.V."/>
            <person name="Lindberg D.R."/>
            <person name="Seaver E.C."/>
            <person name="Weisblat D.A."/>
            <person name="Putnam N.H."/>
            <person name="Rokhsar D.S."/>
        </authorList>
    </citation>
    <scope>NUCLEOTIDE SEQUENCE [LARGE SCALE GENOMIC DNA]</scope>
</reference>
<evidence type="ECO:0000256" key="1">
    <source>
        <dbReference type="PROSITE-ProRule" id="PRU00047"/>
    </source>
</evidence>
<evidence type="ECO:0000256" key="2">
    <source>
        <dbReference type="SAM" id="MobiDB-lite"/>
    </source>
</evidence>
<dbReference type="SMART" id="SM00343">
    <property type="entry name" value="ZnF_C2HC"/>
    <property type="match status" value="2"/>
</dbReference>
<feature type="domain" description="CCHC-type" evidence="3">
    <location>
        <begin position="166"/>
        <end position="181"/>
    </location>
</feature>
<dbReference type="KEGG" id="lgi:LOTGIDRAFT_174978"/>
<dbReference type="InterPro" id="IPR001878">
    <property type="entry name" value="Znf_CCHC"/>
</dbReference>
<evidence type="ECO:0000313" key="5">
    <source>
        <dbReference type="Proteomes" id="UP000030746"/>
    </source>
</evidence>
<keyword evidence="1" id="KW-0862">Zinc</keyword>
<dbReference type="OrthoDB" id="6128564at2759"/>
<feature type="region of interest" description="Disordered" evidence="2">
    <location>
        <begin position="234"/>
        <end position="258"/>
    </location>
</feature>
<evidence type="ECO:0000313" key="4">
    <source>
        <dbReference type="EMBL" id="ESO95995.1"/>
    </source>
</evidence>
<keyword evidence="5" id="KW-1185">Reference proteome</keyword>
<evidence type="ECO:0000259" key="3">
    <source>
        <dbReference type="PROSITE" id="PS50158"/>
    </source>
</evidence>
<dbReference type="PROSITE" id="PS50158">
    <property type="entry name" value="ZF_CCHC"/>
    <property type="match status" value="2"/>
</dbReference>
<feature type="compositionally biased region" description="Polar residues" evidence="2">
    <location>
        <begin position="386"/>
        <end position="396"/>
    </location>
</feature>
<accession>V4AMJ9</accession>
<feature type="region of interest" description="Disordered" evidence="2">
    <location>
        <begin position="372"/>
        <end position="396"/>
    </location>
</feature>
<dbReference type="HOGENOM" id="CLU_696940_0_0_1"/>
<dbReference type="SUPFAM" id="SSF57756">
    <property type="entry name" value="Retrovirus zinc finger-like domains"/>
    <property type="match status" value="1"/>
</dbReference>
<dbReference type="GO" id="GO:0003690">
    <property type="term" value="F:double-stranded DNA binding"/>
    <property type="evidence" value="ECO:0007669"/>
    <property type="project" value="InterPro"/>
</dbReference>
<dbReference type="PANTHER" id="PTHR22639">
    <property type="entry name" value="GAG-RELATED PROTEIN"/>
    <property type="match status" value="1"/>
</dbReference>
<dbReference type="CTD" id="20242949"/>
<keyword evidence="1" id="KW-0479">Metal-binding</keyword>
<gene>
    <name evidence="4" type="ORF">LOTGIDRAFT_174978</name>
</gene>
<dbReference type="RefSeq" id="XP_009053319.1">
    <property type="nucleotide sequence ID" value="XM_009055071.1"/>
</dbReference>
<dbReference type="Proteomes" id="UP000030746">
    <property type="component" value="Unassembled WGS sequence"/>
</dbReference>
<dbReference type="STRING" id="225164.V4AMJ9"/>
<name>V4AMJ9_LOTGI</name>
<dbReference type="GeneID" id="20242949"/>
<dbReference type="GO" id="GO:0002218">
    <property type="term" value="P:activation of innate immune response"/>
    <property type="evidence" value="ECO:0007669"/>
    <property type="project" value="InterPro"/>
</dbReference>
<dbReference type="AlphaFoldDB" id="V4AMJ9"/>